<sequence length="127" mass="14195">MAVENVCLILVIVCCVVFGHEESSLKTDETTEEQDVHVIRQTMENLATKPGVQFVEYGPDGTEGYKYHLTSAENKEYIIHTTGPITVPVLETIKGTREEKDINLLARLIASTKIKSMESIDQKDLTL</sequence>
<dbReference type="VEuPathDB" id="VectorBase:AALC636_030767"/>
<reference evidence="2" key="1">
    <citation type="submission" date="2016-03" db="EMBL/GenBank/DDBJ databases">
        <title>RNAseq analyses of the sensorial organs of adult female Aedes albopictus.</title>
        <authorList>
            <person name="Fabrizio L."/>
            <person name="Ribeiro J.M."/>
            <person name="Arca B."/>
        </authorList>
    </citation>
    <scope>NUCLEOTIDE SEQUENCE</scope>
</reference>
<evidence type="ECO:0000313" key="2">
    <source>
        <dbReference type="EMBL" id="JAV46952.1"/>
    </source>
</evidence>
<organism evidence="2">
    <name type="scientific">Aedes albopictus</name>
    <name type="common">Asian tiger mosquito</name>
    <name type="synonym">Stegomyia albopicta</name>
    <dbReference type="NCBI Taxonomy" id="7160"/>
    <lineage>
        <taxon>Eukaryota</taxon>
        <taxon>Metazoa</taxon>
        <taxon>Ecdysozoa</taxon>
        <taxon>Arthropoda</taxon>
        <taxon>Hexapoda</taxon>
        <taxon>Insecta</taxon>
        <taxon>Pterygota</taxon>
        <taxon>Neoptera</taxon>
        <taxon>Endopterygota</taxon>
        <taxon>Diptera</taxon>
        <taxon>Nematocera</taxon>
        <taxon>Culicoidea</taxon>
        <taxon>Culicidae</taxon>
        <taxon>Culicinae</taxon>
        <taxon>Aedini</taxon>
        <taxon>Aedes</taxon>
        <taxon>Stegomyia</taxon>
    </lineage>
</organism>
<dbReference type="AlphaFoldDB" id="A0A1W7R728"/>
<dbReference type="EMBL" id="GEHC01000693">
    <property type="protein sequence ID" value="JAV46952.1"/>
    <property type="molecule type" value="Transcribed_RNA"/>
</dbReference>
<dbReference type="VEuPathDB" id="VectorBase:AALFPA_065576"/>
<evidence type="ECO:0000256" key="1">
    <source>
        <dbReference type="SAM" id="SignalP"/>
    </source>
</evidence>
<feature type="chain" id="PRO_5010860651" evidence="1">
    <location>
        <begin position="20"/>
        <end position="127"/>
    </location>
</feature>
<protein>
    <submittedName>
        <fullName evidence="2">Putative conserved secreted protein</fullName>
    </submittedName>
</protein>
<keyword evidence="1" id="KW-0732">Signal</keyword>
<proteinExistence type="predicted"/>
<feature type="signal peptide" evidence="1">
    <location>
        <begin position="1"/>
        <end position="19"/>
    </location>
</feature>
<name>A0A1W7R728_AEDAL</name>
<accession>A0A1W7R728</accession>